<organism evidence="2">
    <name type="scientific">Candidatus Nitrotoga fabula</name>
    <dbReference type="NCBI Taxonomy" id="2182327"/>
    <lineage>
        <taxon>Bacteria</taxon>
        <taxon>Pseudomonadati</taxon>
        <taxon>Pseudomonadota</taxon>
        <taxon>Betaproteobacteria</taxon>
        <taxon>Nitrosomonadales</taxon>
        <taxon>Gallionellaceae</taxon>
        <taxon>Candidatus Nitrotoga</taxon>
    </lineage>
</organism>
<proteinExistence type="predicted"/>
<keyword evidence="1" id="KW-1133">Transmembrane helix</keyword>
<reference evidence="2" key="1">
    <citation type="submission" date="2018-05" db="EMBL/GenBank/DDBJ databases">
        <authorList>
            <person name="Lanie J.A."/>
            <person name="Ng W.-L."/>
            <person name="Kazmierczak K.M."/>
            <person name="Andrzejewski T.M."/>
            <person name="Davidsen T.M."/>
            <person name="Wayne K.J."/>
            <person name="Tettelin H."/>
            <person name="Glass J.I."/>
            <person name="Rusch D."/>
            <person name="Podicherti R."/>
            <person name="Tsui H.-C.T."/>
            <person name="Winkler M.E."/>
        </authorList>
    </citation>
    <scope>NUCLEOTIDE SEQUENCE</scope>
    <source>
        <strain evidence="2">KNB</strain>
    </source>
</reference>
<dbReference type="Pfam" id="PF07254">
    <property type="entry name" value="Cpta_toxin"/>
    <property type="match status" value="1"/>
</dbReference>
<keyword evidence="1" id="KW-0812">Transmembrane</keyword>
<gene>
    <name evidence="2" type="ORF">NITFAB_1289</name>
</gene>
<keyword evidence="1" id="KW-0472">Membrane</keyword>
<name>A0A2X0QUA4_9PROT</name>
<evidence type="ECO:0008006" key="3">
    <source>
        <dbReference type="Google" id="ProtNLM"/>
    </source>
</evidence>
<sequence length="145" mass="16011">MQRQFNLQPSKYLAAALLLSHGAALVVLGVLAMPLWLKALLILLVLASLFYHMRQEAWLSAGSSNRQLVLEGDQLLLIGCNGDQMHVRILADSLLTPFLTVLVVLPHGANFTRSIVIMPDSLDAESFRRLRVWLRWGNAGLGSVP</sequence>
<dbReference type="InterPro" id="IPR009883">
    <property type="entry name" value="YgfX"/>
</dbReference>
<evidence type="ECO:0000256" key="1">
    <source>
        <dbReference type="SAM" id="Phobius"/>
    </source>
</evidence>
<protein>
    <recommendedName>
        <fullName evidence="3">Toxin CptA</fullName>
    </recommendedName>
</protein>
<feature type="transmembrane region" description="Helical" evidence="1">
    <location>
        <begin position="12"/>
        <end position="30"/>
    </location>
</feature>
<evidence type="ECO:0000313" key="2">
    <source>
        <dbReference type="EMBL" id="SPS05699.1"/>
    </source>
</evidence>
<dbReference type="AlphaFoldDB" id="A0A2X0QUA4"/>
<accession>A0A2X0QUA4</accession>
<dbReference type="EMBL" id="LS423452">
    <property type="protein sequence ID" value="SPS05699.1"/>
    <property type="molecule type" value="Genomic_DNA"/>
</dbReference>